<gene>
    <name evidence="3" type="primary">KIF13B</name>
    <name evidence="3" type="ORF">BLAG_LOCUS22726</name>
</gene>
<feature type="compositionally biased region" description="Basic and acidic residues" evidence="1">
    <location>
        <begin position="296"/>
        <end position="314"/>
    </location>
</feature>
<name>A0A8K0EY68_BRALA</name>
<proteinExistence type="predicted"/>
<feature type="region of interest" description="Disordered" evidence="1">
    <location>
        <begin position="221"/>
        <end position="316"/>
    </location>
</feature>
<dbReference type="Pfam" id="PF01302">
    <property type="entry name" value="CAP_GLY"/>
    <property type="match status" value="1"/>
</dbReference>
<feature type="compositionally biased region" description="Low complexity" evidence="1">
    <location>
        <begin position="278"/>
        <end position="289"/>
    </location>
</feature>
<accession>A0A8K0EY68</accession>
<evidence type="ECO:0000313" key="3">
    <source>
        <dbReference type="EMBL" id="CAH1270441.1"/>
    </source>
</evidence>
<evidence type="ECO:0000259" key="2">
    <source>
        <dbReference type="PROSITE" id="PS50245"/>
    </source>
</evidence>
<dbReference type="InterPro" id="IPR000938">
    <property type="entry name" value="CAP-Gly_domain"/>
</dbReference>
<evidence type="ECO:0000313" key="4">
    <source>
        <dbReference type="Proteomes" id="UP000838412"/>
    </source>
</evidence>
<dbReference type="PANTHER" id="PTHR18916">
    <property type="entry name" value="DYNACTIN 1-RELATED MICROTUBULE-BINDING"/>
    <property type="match status" value="1"/>
</dbReference>
<dbReference type="InterPro" id="IPR036859">
    <property type="entry name" value="CAP-Gly_dom_sf"/>
</dbReference>
<feature type="compositionally biased region" description="Polar residues" evidence="1">
    <location>
        <begin position="247"/>
        <end position="258"/>
    </location>
</feature>
<dbReference type="PROSITE" id="PS50245">
    <property type="entry name" value="CAP_GLY_2"/>
    <property type="match status" value="1"/>
</dbReference>
<reference evidence="3" key="1">
    <citation type="submission" date="2022-01" db="EMBL/GenBank/DDBJ databases">
        <authorList>
            <person name="Braso-Vives M."/>
        </authorList>
    </citation>
    <scope>NUCLEOTIDE SEQUENCE</scope>
</reference>
<feature type="compositionally biased region" description="Polar residues" evidence="1">
    <location>
        <begin position="227"/>
        <end position="237"/>
    </location>
</feature>
<dbReference type="OrthoDB" id="2130750at2759"/>
<evidence type="ECO:0000256" key="1">
    <source>
        <dbReference type="SAM" id="MobiDB-lite"/>
    </source>
</evidence>
<keyword evidence="4" id="KW-1185">Reference proteome</keyword>
<feature type="domain" description="CAP-Gly" evidence="2">
    <location>
        <begin position="150"/>
        <end position="192"/>
    </location>
</feature>
<feature type="region of interest" description="Disordered" evidence="1">
    <location>
        <begin position="1"/>
        <end position="32"/>
    </location>
</feature>
<protein>
    <submittedName>
        <fullName evidence="3">KIF13B protein</fullName>
    </submittedName>
</protein>
<dbReference type="AlphaFoldDB" id="A0A8K0EY68"/>
<feature type="compositionally biased region" description="Basic and acidic residues" evidence="1">
    <location>
        <begin position="263"/>
        <end position="277"/>
    </location>
</feature>
<dbReference type="SUPFAM" id="SSF74924">
    <property type="entry name" value="Cap-Gly domain"/>
    <property type="match status" value="1"/>
</dbReference>
<organism evidence="3 4">
    <name type="scientific">Branchiostoma lanceolatum</name>
    <name type="common">Common lancelet</name>
    <name type="synonym">Amphioxus lanceolatum</name>
    <dbReference type="NCBI Taxonomy" id="7740"/>
    <lineage>
        <taxon>Eukaryota</taxon>
        <taxon>Metazoa</taxon>
        <taxon>Chordata</taxon>
        <taxon>Cephalochordata</taxon>
        <taxon>Leptocardii</taxon>
        <taxon>Amphioxiformes</taxon>
        <taxon>Branchiostomatidae</taxon>
        <taxon>Branchiostoma</taxon>
    </lineage>
</organism>
<dbReference type="SMART" id="SM01052">
    <property type="entry name" value="CAP_GLY"/>
    <property type="match status" value="1"/>
</dbReference>
<sequence length="368" mass="42415">MAASRSNRTPRGEEKKSSANGRTSSRTPRHRVPCPNGFFRQILDEDDRLLSIKARLSILFFFVLSEADKRAFVDPFFCNCIHCQEFYSKHLPANIRDVLVLPGFKPSKRSMLLVDRFKKYPQHPSWIKLGDRVIVQGRYPGFVKYVGVLDEDDLAAELYVGVKLDDPVGMEDGFWNNKFYFSCPKGHGVMVRYSEVRKVCPPTRRPRTAFSDWRYYHIPGQRRSRSASDPGTNLSHTSSDKFRSHSSDPTSLQSTHSNRAPPHFRDEPKRNMQRDKSSSTTVSSSYPSSRYQKQTPRRDASLQERERTKKENGDVRSLSATELRMEDWRTQYGEDQAIRMSAALTNLQLAWEKGKEETQKVPVAPKKK</sequence>
<dbReference type="Gene3D" id="2.30.30.190">
    <property type="entry name" value="CAP Gly-rich-like domain"/>
    <property type="match status" value="1"/>
</dbReference>
<dbReference type="Proteomes" id="UP000838412">
    <property type="component" value="Chromosome 7"/>
</dbReference>
<dbReference type="EMBL" id="OV696692">
    <property type="protein sequence ID" value="CAH1270441.1"/>
    <property type="molecule type" value="Genomic_DNA"/>
</dbReference>